<sequence length="280" mass="32981">MKIQKILNNSVALSFDENNNEIVVMGKGIAYGKQVGDSIDESLITKCFILNTVNYSQNIIHMLGNIPSIYIDITDMIMNYVQNHLNLKLHESTYLSLIDHIHASVERFKSGVVLKNKLLWEIKHFYKKEYEVGIYVLNLLEKQLNIKMLEDEAGFIALHIVSATKDNDINNAYKETAFIHSITNIVKYYFNIEYDYDSFDYNRFLMHLKFFSMRVFSEKVNSVQPLQNDLLNMLQEQYKNSYLCSLKIKEYIQEKYHYELDSDEILYLTIHIAKITHDKR</sequence>
<reference evidence="3 4" key="1">
    <citation type="submission" date="2012-03" db="EMBL/GenBank/DDBJ databases">
        <authorList>
            <person name="Harkins D.M."/>
            <person name="Madupu R."/>
            <person name="Durkin A.S."/>
            <person name="Torralba M."/>
            <person name="Methe B."/>
            <person name="Sutton G.G."/>
            <person name="Nelson K.E."/>
        </authorList>
    </citation>
    <scope>NUCLEOTIDE SEQUENCE [LARGE SCALE GENOMIC DNA]</scope>
    <source>
        <strain evidence="3 4">CCUG 2042</strain>
    </source>
</reference>
<dbReference type="PANTHER" id="PTHR30185">
    <property type="entry name" value="CRYPTIC BETA-GLUCOSIDE BGL OPERON ANTITERMINATOR"/>
    <property type="match status" value="1"/>
</dbReference>
<dbReference type="Pfam" id="PF00874">
    <property type="entry name" value="PRD"/>
    <property type="match status" value="2"/>
</dbReference>
<keyword evidence="1" id="KW-0677">Repeat</keyword>
<dbReference type="InterPro" id="IPR011608">
    <property type="entry name" value="PRD"/>
</dbReference>
<dbReference type="NCBIfam" id="NF046042">
    <property type="entry name" value="LicT"/>
    <property type="match status" value="1"/>
</dbReference>
<dbReference type="AlphaFoldDB" id="I3D6M7"/>
<dbReference type="OrthoDB" id="9813552at2"/>
<dbReference type="InterPro" id="IPR004341">
    <property type="entry name" value="CAT_RNA-bd_dom"/>
</dbReference>
<accession>I3D6M7</accession>
<dbReference type="Gene3D" id="1.10.1790.10">
    <property type="entry name" value="PRD domain"/>
    <property type="match status" value="2"/>
</dbReference>
<dbReference type="SMART" id="SM01061">
    <property type="entry name" value="CAT_RBD"/>
    <property type="match status" value="1"/>
</dbReference>
<keyword evidence="4" id="KW-1185">Reference proteome</keyword>
<evidence type="ECO:0000259" key="2">
    <source>
        <dbReference type="PROSITE" id="PS51372"/>
    </source>
</evidence>
<dbReference type="Gene3D" id="2.30.24.10">
    <property type="entry name" value="CAT RNA-binding domain"/>
    <property type="match status" value="1"/>
</dbReference>
<dbReference type="InterPro" id="IPR050661">
    <property type="entry name" value="BglG_antiterminators"/>
</dbReference>
<name>I3D6M7_9PAST</name>
<gene>
    <name evidence="3" type="ORF">HMPREF1052_0835</name>
</gene>
<dbReference type="RefSeq" id="WP_005761861.1">
    <property type="nucleotide sequence ID" value="NZ_AJSX01000047.1"/>
</dbReference>
<dbReference type="GO" id="GO:0003723">
    <property type="term" value="F:RNA binding"/>
    <property type="evidence" value="ECO:0007669"/>
    <property type="project" value="InterPro"/>
</dbReference>
<dbReference type="PROSITE" id="PS51372">
    <property type="entry name" value="PRD_2"/>
    <property type="match status" value="2"/>
</dbReference>
<evidence type="ECO:0000313" key="3">
    <source>
        <dbReference type="EMBL" id="EIJ67370.1"/>
    </source>
</evidence>
<evidence type="ECO:0000256" key="1">
    <source>
        <dbReference type="ARBA" id="ARBA00022737"/>
    </source>
</evidence>
<dbReference type="eggNOG" id="COG3711">
    <property type="taxonomic scope" value="Bacteria"/>
</dbReference>
<dbReference type="EMBL" id="AJSX01000047">
    <property type="protein sequence ID" value="EIJ67370.1"/>
    <property type="molecule type" value="Genomic_DNA"/>
</dbReference>
<dbReference type="InterPro" id="IPR036634">
    <property type="entry name" value="PRD_sf"/>
</dbReference>
<dbReference type="Pfam" id="PF03123">
    <property type="entry name" value="CAT_RBD"/>
    <property type="match status" value="1"/>
</dbReference>
<protein>
    <submittedName>
        <fullName evidence="3">Putative transcription antiterminator LicT</fullName>
    </submittedName>
</protein>
<dbReference type="SUPFAM" id="SSF63520">
    <property type="entry name" value="PTS-regulatory domain, PRD"/>
    <property type="match status" value="2"/>
</dbReference>
<evidence type="ECO:0000313" key="4">
    <source>
        <dbReference type="Proteomes" id="UP000006457"/>
    </source>
</evidence>
<dbReference type="Proteomes" id="UP000006457">
    <property type="component" value="Unassembled WGS sequence"/>
</dbReference>
<organism evidence="3 4">
    <name type="scientific">Pasteurella bettyae CCUG 2042</name>
    <dbReference type="NCBI Taxonomy" id="1095749"/>
    <lineage>
        <taxon>Bacteria</taxon>
        <taxon>Pseudomonadati</taxon>
        <taxon>Pseudomonadota</taxon>
        <taxon>Gammaproteobacteria</taxon>
        <taxon>Pasteurellales</taxon>
        <taxon>Pasteurellaceae</taxon>
        <taxon>Pasteurella</taxon>
    </lineage>
</organism>
<dbReference type="InterPro" id="IPR036650">
    <property type="entry name" value="CAT_RNA-bd_dom_sf"/>
</dbReference>
<dbReference type="SUPFAM" id="SSF50151">
    <property type="entry name" value="SacY-like RNA-binding domain"/>
    <property type="match status" value="1"/>
</dbReference>
<feature type="domain" description="PRD" evidence="2">
    <location>
        <begin position="171"/>
        <end position="280"/>
    </location>
</feature>
<dbReference type="GO" id="GO:0006355">
    <property type="term" value="P:regulation of DNA-templated transcription"/>
    <property type="evidence" value="ECO:0007669"/>
    <property type="project" value="InterPro"/>
</dbReference>
<comment type="caution">
    <text evidence="3">The sequence shown here is derived from an EMBL/GenBank/DDBJ whole genome shotgun (WGS) entry which is preliminary data.</text>
</comment>
<dbReference type="PANTHER" id="PTHR30185:SF15">
    <property type="entry name" value="CRYPTIC BETA-GLUCOSIDE BGL OPERON ANTITERMINATOR"/>
    <property type="match status" value="1"/>
</dbReference>
<feature type="domain" description="PRD" evidence="2">
    <location>
        <begin position="65"/>
        <end position="170"/>
    </location>
</feature>
<dbReference type="PATRIC" id="fig|1095749.3.peg.2166"/>
<proteinExistence type="predicted"/>